<dbReference type="Proteomes" id="UP000248044">
    <property type="component" value="Chromosome"/>
</dbReference>
<feature type="transmembrane region" description="Helical" evidence="11">
    <location>
        <begin position="246"/>
        <end position="265"/>
    </location>
</feature>
<feature type="transmembrane region" description="Helical" evidence="11">
    <location>
        <begin position="101"/>
        <end position="121"/>
    </location>
</feature>
<feature type="transmembrane region" description="Helical" evidence="11">
    <location>
        <begin position="159"/>
        <end position="181"/>
    </location>
</feature>
<dbReference type="GO" id="GO:1902600">
    <property type="term" value="P:proton transmembrane transport"/>
    <property type="evidence" value="ECO:0007669"/>
    <property type="project" value="InterPro"/>
</dbReference>
<dbReference type="EMBL" id="CP029289">
    <property type="protein sequence ID" value="AWR95961.1"/>
    <property type="molecule type" value="Genomic_DNA"/>
</dbReference>
<evidence type="ECO:0000259" key="12">
    <source>
        <dbReference type="PROSITE" id="PS51371"/>
    </source>
</evidence>
<evidence type="ECO:0000256" key="5">
    <source>
        <dbReference type="ARBA" id="ARBA00022989"/>
    </source>
</evidence>
<reference evidence="13 14" key="1">
    <citation type="submission" date="2018-05" db="EMBL/GenBank/DDBJ databases">
        <title>Complete Genome Sequences of Extremely Thermoacidophilic, Metal-Mobilizing Type-Strain Members of the Archaeal Family Sulfolobaceae: Acidianus brierleyi DSM-1651T, Acidianus sulfidivorans DSM-18786T, Metallosphaera hakonensis DSM-7519T, and Metallosphaera prunae DSM-10039T.</title>
        <authorList>
            <person name="Counts J.A."/>
            <person name="Kelly R.M."/>
        </authorList>
    </citation>
    <scope>NUCLEOTIDE SEQUENCE [LARGE SCALE GENOMIC DNA]</scope>
    <source>
        <strain evidence="13 14">DSM 1651</strain>
    </source>
</reference>
<keyword evidence="9" id="KW-0739">Sodium transport</keyword>
<dbReference type="Pfam" id="PF00571">
    <property type="entry name" value="CBS"/>
    <property type="match status" value="1"/>
</dbReference>
<dbReference type="PANTHER" id="PTHR43562:SF3">
    <property type="entry name" value="SODIUM ION_PROTON EXCHANGER (EUROFUNG)"/>
    <property type="match status" value="1"/>
</dbReference>
<dbReference type="InterPro" id="IPR006153">
    <property type="entry name" value="Cation/H_exchanger_TM"/>
</dbReference>
<sequence>MLFLAKLAEELFSRLGLIPFVGAIFIGIILGEGVTDFIKVNEIISFITSLGIVFLLFLAGAEEINMEQKLDKKLVLTSIIQITIPFSLVLVVLYILNVPHYLILIIPLIMTSAGPLTRLLIDLGITKSEFGVNLFYQATIVEIISVILFAIFLGINGNLLYTALEIIAIFVLIFALGPFLSRLLEKIEGYIKVREIEFASIISLILIIGFLSEILKFNSAIAALFLGFLLRRYLKDRPELLEKLHGFTYGFFEPLFFVSIGLFFVKIDYQILIIGSILFIVIFISKFSAGIISSMIIKNNLFLNGLGTSTKGGVDASLLISALTINAITPSEYSYSALAITFSALFIPLLFKLRSGYKVERKEKIKLNTKVSLILSQFSSPIFANCNETLREAINKINEKNARALVVVSDMKPVGIITVSKLLEISPDYYDKLRLCDMELDDIDIMPLDSKISDILKKFRETETPVIAIVDKDHRLQLTIYERELLRFLIT</sequence>
<feature type="transmembrane region" description="Helical" evidence="11">
    <location>
        <begin position="335"/>
        <end position="353"/>
    </location>
</feature>
<dbReference type="InterPro" id="IPR000644">
    <property type="entry name" value="CBS_dom"/>
</dbReference>
<feature type="transmembrane region" description="Helical" evidence="11">
    <location>
        <begin position="74"/>
        <end position="95"/>
    </location>
</feature>
<evidence type="ECO:0000313" key="13">
    <source>
        <dbReference type="EMBL" id="AWR95961.1"/>
    </source>
</evidence>
<keyword evidence="5 11" id="KW-1133">Transmembrane helix</keyword>
<dbReference type="GO" id="GO:0015297">
    <property type="term" value="F:antiporter activity"/>
    <property type="evidence" value="ECO:0007669"/>
    <property type="project" value="UniProtKB-KW"/>
</dbReference>
<comment type="subcellular location">
    <subcellularLocation>
        <location evidence="1">Membrane</location>
        <topology evidence="1">Multi-pass membrane protein</topology>
    </subcellularLocation>
</comment>
<feature type="transmembrane region" description="Helical" evidence="11">
    <location>
        <begin position="43"/>
        <end position="62"/>
    </location>
</feature>
<dbReference type="KEGG" id="abri:DFR85_08425"/>
<feature type="transmembrane region" description="Helical" evidence="11">
    <location>
        <begin position="133"/>
        <end position="153"/>
    </location>
</feature>
<accession>A0A2U9IIX5</accession>
<keyword evidence="3" id="KW-0050">Antiport</keyword>
<dbReference type="InterPro" id="IPR038770">
    <property type="entry name" value="Na+/solute_symporter_sf"/>
</dbReference>
<organism evidence="13 14">
    <name type="scientific">Acidianus brierleyi</name>
    <dbReference type="NCBI Taxonomy" id="41673"/>
    <lineage>
        <taxon>Archaea</taxon>
        <taxon>Thermoproteota</taxon>
        <taxon>Thermoprotei</taxon>
        <taxon>Sulfolobales</taxon>
        <taxon>Sulfolobaceae</taxon>
        <taxon>Acidianus</taxon>
    </lineage>
</organism>
<feature type="domain" description="CBS" evidence="12">
    <location>
        <begin position="375"/>
        <end position="433"/>
    </location>
</feature>
<gene>
    <name evidence="13" type="ORF">DFR85_08425</name>
</gene>
<evidence type="ECO:0000256" key="4">
    <source>
        <dbReference type="ARBA" id="ARBA00022692"/>
    </source>
</evidence>
<dbReference type="Gene3D" id="1.20.1530.20">
    <property type="match status" value="1"/>
</dbReference>
<dbReference type="PROSITE" id="PS51371">
    <property type="entry name" value="CBS"/>
    <property type="match status" value="1"/>
</dbReference>
<evidence type="ECO:0000256" key="9">
    <source>
        <dbReference type="ARBA" id="ARBA00023201"/>
    </source>
</evidence>
<name>A0A2U9IIX5_9CREN</name>
<keyword evidence="14" id="KW-1185">Reference proteome</keyword>
<dbReference type="InterPro" id="IPR046342">
    <property type="entry name" value="CBS_dom_sf"/>
</dbReference>
<dbReference type="PANTHER" id="PTHR43562">
    <property type="entry name" value="NAPA-TYPE SODIUM/HYDROGEN ANTIPORTER"/>
    <property type="match status" value="1"/>
</dbReference>
<evidence type="ECO:0000313" key="14">
    <source>
        <dbReference type="Proteomes" id="UP000248044"/>
    </source>
</evidence>
<evidence type="ECO:0000256" key="8">
    <source>
        <dbReference type="ARBA" id="ARBA00023136"/>
    </source>
</evidence>
<keyword evidence="4 11" id="KW-0812">Transmembrane</keyword>
<keyword evidence="7" id="KW-0406">Ion transport</keyword>
<evidence type="ECO:0000256" key="7">
    <source>
        <dbReference type="ARBA" id="ARBA00023065"/>
    </source>
</evidence>
<dbReference type="AlphaFoldDB" id="A0A2U9IIX5"/>
<keyword evidence="6" id="KW-0915">Sodium</keyword>
<protein>
    <submittedName>
        <fullName evidence="13">Sodium:proton antiporter</fullName>
    </submittedName>
</protein>
<evidence type="ECO:0000256" key="2">
    <source>
        <dbReference type="ARBA" id="ARBA00022448"/>
    </source>
</evidence>
<evidence type="ECO:0000256" key="10">
    <source>
        <dbReference type="PROSITE-ProRule" id="PRU00703"/>
    </source>
</evidence>
<dbReference type="GO" id="GO:0016020">
    <property type="term" value="C:membrane"/>
    <property type="evidence" value="ECO:0007669"/>
    <property type="project" value="UniProtKB-SubCell"/>
</dbReference>
<evidence type="ECO:0000256" key="6">
    <source>
        <dbReference type="ARBA" id="ARBA00023053"/>
    </source>
</evidence>
<feature type="transmembrane region" description="Helical" evidence="11">
    <location>
        <begin position="12"/>
        <end position="31"/>
    </location>
</feature>
<keyword evidence="10" id="KW-0129">CBS domain</keyword>
<dbReference type="Pfam" id="PF00999">
    <property type="entry name" value="Na_H_Exchanger"/>
    <property type="match status" value="1"/>
</dbReference>
<evidence type="ECO:0000256" key="11">
    <source>
        <dbReference type="SAM" id="Phobius"/>
    </source>
</evidence>
<dbReference type="Gene3D" id="3.10.580.10">
    <property type="entry name" value="CBS-domain"/>
    <property type="match status" value="1"/>
</dbReference>
<proteinExistence type="predicted"/>
<dbReference type="SUPFAM" id="SSF54631">
    <property type="entry name" value="CBS-domain pair"/>
    <property type="match status" value="1"/>
</dbReference>
<evidence type="ECO:0000256" key="1">
    <source>
        <dbReference type="ARBA" id="ARBA00004141"/>
    </source>
</evidence>
<keyword evidence="8 11" id="KW-0472">Membrane</keyword>
<evidence type="ECO:0000256" key="3">
    <source>
        <dbReference type="ARBA" id="ARBA00022449"/>
    </source>
</evidence>
<feature type="transmembrane region" description="Helical" evidence="11">
    <location>
        <begin position="271"/>
        <end position="292"/>
    </location>
</feature>
<keyword evidence="2" id="KW-0813">Transport</keyword>
<dbReference type="GO" id="GO:0006814">
    <property type="term" value="P:sodium ion transport"/>
    <property type="evidence" value="ECO:0007669"/>
    <property type="project" value="UniProtKB-KW"/>
</dbReference>